<evidence type="ECO:0000256" key="1">
    <source>
        <dbReference type="ARBA" id="ARBA00007151"/>
    </source>
</evidence>
<dbReference type="PIRSF" id="PIRSF002122">
    <property type="entry name" value="RPS7p_RPS7a_RPS5e_RPS7o"/>
    <property type="match status" value="1"/>
</dbReference>
<keyword evidence="3 6" id="KW-0694">RNA-binding</keyword>
<dbReference type="NCBIfam" id="TIGR01029">
    <property type="entry name" value="rpsG_bact"/>
    <property type="match status" value="1"/>
</dbReference>
<dbReference type="Gene3D" id="1.10.455.10">
    <property type="entry name" value="Ribosomal protein S7 domain"/>
    <property type="match status" value="1"/>
</dbReference>
<comment type="subunit">
    <text evidence="6">Part of the 30S ribosomal subunit. Contacts proteins S9 and S11.</text>
</comment>
<dbReference type="GO" id="GO:0006412">
    <property type="term" value="P:translation"/>
    <property type="evidence" value="ECO:0007669"/>
    <property type="project" value="UniProtKB-UniRule"/>
</dbReference>
<accession>A0A520MTW5</accession>
<comment type="similarity">
    <text evidence="1 6 7">Belongs to the universal ribosomal protein uS7 family.</text>
</comment>
<comment type="caution">
    <text evidence="9">The sequence shown here is derived from an EMBL/GenBank/DDBJ whole genome shotgun (WGS) entry which is preliminary data.</text>
</comment>
<dbReference type="GO" id="GO:0000049">
    <property type="term" value="F:tRNA binding"/>
    <property type="evidence" value="ECO:0007669"/>
    <property type="project" value="UniProtKB-UniRule"/>
</dbReference>
<evidence type="ECO:0000256" key="3">
    <source>
        <dbReference type="ARBA" id="ARBA00022884"/>
    </source>
</evidence>
<organism evidence="9 10">
    <name type="scientific">SAR86 cluster bacterium</name>
    <dbReference type="NCBI Taxonomy" id="2030880"/>
    <lineage>
        <taxon>Bacteria</taxon>
        <taxon>Pseudomonadati</taxon>
        <taxon>Pseudomonadota</taxon>
        <taxon>Gammaproteobacteria</taxon>
        <taxon>SAR86 cluster</taxon>
    </lineage>
</organism>
<keyword evidence="4 6" id="KW-0689">Ribosomal protein</keyword>
<dbReference type="GO" id="GO:0019843">
    <property type="term" value="F:rRNA binding"/>
    <property type="evidence" value="ECO:0007669"/>
    <property type="project" value="UniProtKB-UniRule"/>
</dbReference>
<dbReference type="InterPro" id="IPR020606">
    <property type="entry name" value="Ribosomal_uS7_CS"/>
</dbReference>
<reference evidence="9 10" key="1">
    <citation type="submission" date="2019-02" db="EMBL/GenBank/DDBJ databases">
        <title>Prokaryotic population dynamics and viral predation in marine succession experiment using metagenomics: the confinement effect.</title>
        <authorList>
            <person name="Haro-Moreno J.M."/>
            <person name="Rodriguez-Valera F."/>
            <person name="Lopez-Perez M."/>
        </authorList>
    </citation>
    <scope>NUCLEOTIDE SEQUENCE [LARGE SCALE GENOMIC DNA]</scope>
    <source>
        <strain evidence="9">MED-G166</strain>
    </source>
</reference>
<dbReference type="InterPro" id="IPR036823">
    <property type="entry name" value="Ribosomal_uS7_dom_sf"/>
</dbReference>
<dbReference type="InterPro" id="IPR023798">
    <property type="entry name" value="Ribosomal_uS7_dom"/>
</dbReference>
<dbReference type="EMBL" id="SHBL01000004">
    <property type="protein sequence ID" value="RZO24659.1"/>
    <property type="molecule type" value="Genomic_DNA"/>
</dbReference>
<evidence type="ECO:0000313" key="9">
    <source>
        <dbReference type="EMBL" id="RZO24659.1"/>
    </source>
</evidence>
<sequence length="157" mass="17991">MMRRRAAPKRKIIPDSKYESEIIAKFMNQLMVDGKKSIAENIVYGAFEQLEKDSKGEDLVEVFKRILDKVAPVVEVRSRRIGGATYQVPVEVRAKRRTALAMRWLVEAARNRKEKSMPARLAAELKEAKDGKGSAVKKKEDMHRMAEANKAFAHFRF</sequence>
<dbReference type="InterPro" id="IPR000235">
    <property type="entry name" value="Ribosomal_uS7"/>
</dbReference>
<dbReference type="AlphaFoldDB" id="A0A520MTW5"/>
<dbReference type="PROSITE" id="PS00052">
    <property type="entry name" value="RIBOSOMAL_S7"/>
    <property type="match status" value="1"/>
</dbReference>
<name>A0A520MTW5_9GAMM</name>
<evidence type="ECO:0000256" key="7">
    <source>
        <dbReference type="RuleBase" id="RU003619"/>
    </source>
</evidence>
<dbReference type="PANTHER" id="PTHR11205">
    <property type="entry name" value="RIBOSOMAL PROTEIN S7"/>
    <property type="match status" value="1"/>
</dbReference>
<dbReference type="CDD" id="cd14869">
    <property type="entry name" value="uS7_Bacteria"/>
    <property type="match status" value="1"/>
</dbReference>
<gene>
    <name evidence="6" type="primary">rpsG</name>
    <name evidence="9" type="ORF">EVA99_00810</name>
</gene>
<protein>
    <recommendedName>
        <fullName evidence="6">Small ribosomal subunit protein uS7</fullName>
    </recommendedName>
</protein>
<keyword evidence="6" id="KW-0820">tRNA-binding</keyword>
<proteinExistence type="inferred from homology"/>
<evidence type="ECO:0000256" key="5">
    <source>
        <dbReference type="ARBA" id="ARBA00023274"/>
    </source>
</evidence>
<dbReference type="SUPFAM" id="SSF47973">
    <property type="entry name" value="Ribosomal protein S7"/>
    <property type="match status" value="1"/>
</dbReference>
<dbReference type="Pfam" id="PF00177">
    <property type="entry name" value="Ribosomal_S7"/>
    <property type="match status" value="1"/>
</dbReference>
<evidence type="ECO:0000256" key="4">
    <source>
        <dbReference type="ARBA" id="ARBA00022980"/>
    </source>
</evidence>
<evidence type="ECO:0000259" key="8">
    <source>
        <dbReference type="Pfam" id="PF00177"/>
    </source>
</evidence>
<comment type="function">
    <text evidence="6">One of the primary rRNA binding proteins, it binds directly to 16S rRNA where it nucleates assembly of the head domain of the 30S subunit. Is located at the subunit interface close to the decoding center, probably blocks exit of the E-site tRNA.</text>
</comment>
<dbReference type="FunFam" id="1.10.455.10:FF:000001">
    <property type="entry name" value="30S ribosomal protein S7"/>
    <property type="match status" value="1"/>
</dbReference>
<feature type="domain" description="Small ribosomal subunit protein uS7" evidence="8">
    <location>
        <begin position="2"/>
        <end position="150"/>
    </location>
</feature>
<evidence type="ECO:0000313" key="10">
    <source>
        <dbReference type="Proteomes" id="UP000320146"/>
    </source>
</evidence>
<dbReference type="HAMAP" id="MF_00480_B">
    <property type="entry name" value="Ribosomal_uS7_B"/>
    <property type="match status" value="1"/>
</dbReference>
<keyword evidence="2 6" id="KW-0699">rRNA-binding</keyword>
<evidence type="ECO:0000256" key="2">
    <source>
        <dbReference type="ARBA" id="ARBA00022730"/>
    </source>
</evidence>
<dbReference type="Proteomes" id="UP000320146">
    <property type="component" value="Unassembled WGS sequence"/>
</dbReference>
<dbReference type="GO" id="GO:0015935">
    <property type="term" value="C:small ribosomal subunit"/>
    <property type="evidence" value="ECO:0007669"/>
    <property type="project" value="InterPro"/>
</dbReference>
<dbReference type="GO" id="GO:0003735">
    <property type="term" value="F:structural constituent of ribosome"/>
    <property type="evidence" value="ECO:0007669"/>
    <property type="project" value="InterPro"/>
</dbReference>
<keyword evidence="5 6" id="KW-0687">Ribonucleoprotein</keyword>
<evidence type="ECO:0000256" key="6">
    <source>
        <dbReference type="HAMAP-Rule" id="MF_00480"/>
    </source>
</evidence>
<dbReference type="InterPro" id="IPR005717">
    <property type="entry name" value="Ribosomal_uS7_bac/org-type"/>
</dbReference>